<dbReference type="InterPro" id="IPR025654">
    <property type="entry name" value="PEX2/10"/>
</dbReference>
<evidence type="ECO:0000256" key="4">
    <source>
        <dbReference type="ARBA" id="ARBA00008704"/>
    </source>
</evidence>
<evidence type="ECO:0000313" key="20">
    <source>
        <dbReference type="Proteomes" id="UP000266723"/>
    </source>
</evidence>
<evidence type="ECO:0000256" key="13">
    <source>
        <dbReference type="ARBA" id="ARBA00022927"/>
    </source>
</evidence>
<keyword evidence="16" id="KW-0576">Peroxisome</keyword>
<gene>
    <name evidence="19" type="ORF">DY000_02056978</name>
</gene>
<comment type="caution">
    <text evidence="19">The sequence shown here is derived from an EMBL/GenBank/DDBJ whole genome shotgun (WGS) entry which is preliminary data.</text>
</comment>
<comment type="pathway">
    <text evidence="3">Protein modification; protein ubiquitination.</text>
</comment>
<keyword evidence="12" id="KW-0862">Zinc</keyword>
<evidence type="ECO:0000256" key="16">
    <source>
        <dbReference type="ARBA" id="ARBA00023140"/>
    </source>
</evidence>
<dbReference type="EC" id="2.3.2.27" evidence="5"/>
<evidence type="ECO:0000313" key="19">
    <source>
        <dbReference type="EMBL" id="KAF3495856.1"/>
    </source>
</evidence>
<dbReference type="Pfam" id="PF04757">
    <property type="entry name" value="Pex2_Pex12"/>
    <property type="match status" value="1"/>
</dbReference>
<evidence type="ECO:0000256" key="14">
    <source>
        <dbReference type="ARBA" id="ARBA00022989"/>
    </source>
</evidence>
<sequence length="374" mass="41504">MVRLRSGGDSGPGPDEAGSSGDHGGIRRFPLAAQPEIMRAAEKDDQYASFIHEACRDAFRHLFGTRIALAYQKEMKLVGQMLYFVLTTGSGQQTLGEEYCDIIQVAGPYGLSPTPARRALFILYQTAVPYIAERISSRAATQAFTFDEDDQSPRMIDLPSSASSVLSRFKDRLERFWHRAIRRWPVVLPVAREVLQVLLRANLMLFYFEVLQVLLRANLMLFYFEGLYYHISKRASGVRYVFIGKQLNQRPRYQILGVFLLIQLCILAAEGLRRSNLSSITSSVQQASLGSYQTSGGRGLPVLNEEGNLITPEADKGNWSPSDATSTTEAVGKCTLCLSSRQHPTATPCGAALWNGAMKSKNALFVEHPTPTQV</sequence>
<evidence type="ECO:0000256" key="9">
    <source>
        <dbReference type="ARBA" id="ARBA00022723"/>
    </source>
</evidence>
<evidence type="ECO:0000256" key="11">
    <source>
        <dbReference type="ARBA" id="ARBA00022786"/>
    </source>
</evidence>
<reference evidence="19 20" key="1">
    <citation type="journal article" date="2020" name="BMC Genomics">
        <title>Intraspecific diversification of the crop wild relative Brassica cretica Lam. using demographic model selection.</title>
        <authorList>
            <person name="Kioukis A."/>
            <person name="Michalopoulou V.A."/>
            <person name="Briers L."/>
            <person name="Pirintsos S."/>
            <person name="Studholme D.J."/>
            <person name="Pavlidis P."/>
            <person name="Sarris P.F."/>
        </authorList>
    </citation>
    <scope>NUCLEOTIDE SEQUENCE [LARGE SCALE GENOMIC DNA]</scope>
    <source>
        <strain evidence="20">cv. PFS-1207/04</strain>
    </source>
</reference>
<keyword evidence="7" id="KW-0808">Transferase</keyword>
<evidence type="ECO:0000256" key="7">
    <source>
        <dbReference type="ARBA" id="ARBA00022679"/>
    </source>
</evidence>
<keyword evidence="14" id="KW-1133">Transmembrane helix</keyword>
<keyword evidence="13" id="KW-0653">Protein transport</keyword>
<evidence type="ECO:0000256" key="5">
    <source>
        <dbReference type="ARBA" id="ARBA00012483"/>
    </source>
</evidence>
<feature type="region of interest" description="Disordered" evidence="17">
    <location>
        <begin position="1"/>
        <end position="26"/>
    </location>
</feature>
<evidence type="ECO:0000256" key="15">
    <source>
        <dbReference type="ARBA" id="ARBA00023136"/>
    </source>
</evidence>
<dbReference type="EMBL" id="QGKV02002055">
    <property type="protein sequence ID" value="KAF3495856.1"/>
    <property type="molecule type" value="Genomic_DNA"/>
</dbReference>
<dbReference type="Proteomes" id="UP000266723">
    <property type="component" value="Unassembled WGS sequence"/>
</dbReference>
<comment type="catalytic activity">
    <reaction evidence="1">
        <text>S-ubiquitinyl-[E2 ubiquitin-conjugating enzyme]-L-cysteine + [acceptor protein]-L-lysine = [E2 ubiquitin-conjugating enzyme]-L-cysteine + N(6)-ubiquitinyl-[acceptor protein]-L-lysine.</text>
        <dbReference type="EC" id="2.3.2.27"/>
    </reaction>
</comment>
<evidence type="ECO:0000256" key="6">
    <source>
        <dbReference type="ARBA" id="ARBA00022448"/>
    </source>
</evidence>
<evidence type="ECO:0000256" key="17">
    <source>
        <dbReference type="SAM" id="MobiDB-lite"/>
    </source>
</evidence>
<keyword evidence="11" id="KW-0833">Ubl conjugation pathway</keyword>
<evidence type="ECO:0000256" key="12">
    <source>
        <dbReference type="ARBA" id="ARBA00022833"/>
    </source>
</evidence>
<keyword evidence="6" id="KW-0813">Transport</keyword>
<evidence type="ECO:0000259" key="18">
    <source>
        <dbReference type="Pfam" id="PF04757"/>
    </source>
</evidence>
<comment type="subcellular location">
    <subcellularLocation>
        <location evidence="2">Peroxisome membrane</location>
        <topology evidence="2">Multi-pass membrane protein</topology>
    </subcellularLocation>
</comment>
<evidence type="ECO:0000256" key="3">
    <source>
        <dbReference type="ARBA" id="ARBA00004906"/>
    </source>
</evidence>
<dbReference type="InterPro" id="IPR006845">
    <property type="entry name" value="Pex_N"/>
</dbReference>
<evidence type="ECO:0000256" key="1">
    <source>
        <dbReference type="ARBA" id="ARBA00000900"/>
    </source>
</evidence>
<keyword evidence="8" id="KW-0812">Transmembrane</keyword>
<comment type="similarity">
    <text evidence="4">Belongs to the pex2/pex10/pex12 family.</text>
</comment>
<dbReference type="PANTHER" id="PTHR23350">
    <property type="entry name" value="PEROXISOME ASSEMBLY PROTEIN 10"/>
    <property type="match status" value="1"/>
</dbReference>
<evidence type="ECO:0000256" key="10">
    <source>
        <dbReference type="ARBA" id="ARBA00022771"/>
    </source>
</evidence>
<accession>A0ABQ7AE33</accession>
<evidence type="ECO:0000256" key="8">
    <source>
        <dbReference type="ARBA" id="ARBA00022692"/>
    </source>
</evidence>
<keyword evidence="9" id="KW-0479">Metal-binding</keyword>
<proteinExistence type="inferred from homology"/>
<name>A0ABQ7AE33_BRACR</name>
<keyword evidence="15" id="KW-0472">Membrane</keyword>
<organism evidence="19 20">
    <name type="scientific">Brassica cretica</name>
    <name type="common">Mustard</name>
    <dbReference type="NCBI Taxonomy" id="69181"/>
    <lineage>
        <taxon>Eukaryota</taxon>
        <taxon>Viridiplantae</taxon>
        <taxon>Streptophyta</taxon>
        <taxon>Embryophyta</taxon>
        <taxon>Tracheophyta</taxon>
        <taxon>Spermatophyta</taxon>
        <taxon>Magnoliopsida</taxon>
        <taxon>eudicotyledons</taxon>
        <taxon>Gunneridae</taxon>
        <taxon>Pentapetalae</taxon>
        <taxon>rosids</taxon>
        <taxon>malvids</taxon>
        <taxon>Brassicales</taxon>
        <taxon>Brassicaceae</taxon>
        <taxon>Brassiceae</taxon>
        <taxon>Brassica</taxon>
    </lineage>
</organism>
<feature type="domain" description="Pex N-terminal" evidence="18">
    <location>
        <begin position="44"/>
        <end position="272"/>
    </location>
</feature>
<evidence type="ECO:0000256" key="2">
    <source>
        <dbReference type="ARBA" id="ARBA00004585"/>
    </source>
</evidence>
<keyword evidence="10" id="KW-0863">Zinc-finger</keyword>
<keyword evidence="20" id="KW-1185">Reference proteome</keyword>
<protein>
    <recommendedName>
        <fullName evidence="5">RING-type E3 ubiquitin transferase</fullName>
        <ecNumber evidence="5">2.3.2.27</ecNumber>
    </recommendedName>
</protein>
<dbReference type="PANTHER" id="PTHR23350:SF0">
    <property type="entry name" value="PEROXISOME BIOGENESIS FACTOR 10"/>
    <property type="match status" value="1"/>
</dbReference>